<proteinExistence type="predicted"/>
<name>A0A9N9L181_9HELO</name>
<organism evidence="1 2">
    <name type="scientific">Hymenoscyphus fraxineus</name>
    <dbReference type="NCBI Taxonomy" id="746836"/>
    <lineage>
        <taxon>Eukaryota</taxon>
        <taxon>Fungi</taxon>
        <taxon>Dikarya</taxon>
        <taxon>Ascomycota</taxon>
        <taxon>Pezizomycotina</taxon>
        <taxon>Leotiomycetes</taxon>
        <taxon>Helotiales</taxon>
        <taxon>Helotiaceae</taxon>
        <taxon>Hymenoscyphus</taxon>
    </lineage>
</organism>
<dbReference type="AlphaFoldDB" id="A0A9N9L181"/>
<dbReference type="Proteomes" id="UP000696280">
    <property type="component" value="Unassembled WGS sequence"/>
</dbReference>
<reference evidence="1" key="1">
    <citation type="submission" date="2021-07" db="EMBL/GenBank/DDBJ databases">
        <authorList>
            <person name="Durling M."/>
        </authorList>
    </citation>
    <scope>NUCLEOTIDE SEQUENCE</scope>
</reference>
<evidence type="ECO:0000313" key="2">
    <source>
        <dbReference type="Proteomes" id="UP000696280"/>
    </source>
</evidence>
<accession>A0A9N9L181</accession>
<gene>
    <name evidence="1" type="ORF">HYFRA_00000671</name>
</gene>
<dbReference type="EMBL" id="CAJVRL010000081">
    <property type="protein sequence ID" value="CAG8958315.1"/>
    <property type="molecule type" value="Genomic_DNA"/>
</dbReference>
<comment type="caution">
    <text evidence="1">The sequence shown here is derived from an EMBL/GenBank/DDBJ whole genome shotgun (WGS) entry which is preliminary data.</text>
</comment>
<protein>
    <submittedName>
        <fullName evidence="1">Uncharacterized protein</fullName>
    </submittedName>
</protein>
<evidence type="ECO:0000313" key="1">
    <source>
        <dbReference type="EMBL" id="CAG8958315.1"/>
    </source>
</evidence>
<sequence length="141" mass="15989">MAAWIMGSDAPWVLVWVQHPAIEARQTNCLSTGRVLEAVLVPVLLISIRSTWMEHPFSFLLSTLSYPENPPSKRGSFTLVLIYLYSTWSLTDCFKCHKQQPQAKTLHRLSLCQARLFTHSPTAFVYSSTVYPSTYSIHTAI</sequence>
<keyword evidence="2" id="KW-1185">Reference proteome</keyword>